<dbReference type="EMBL" id="JAHLQT010011388">
    <property type="protein sequence ID" value="KAG7172395.1"/>
    <property type="molecule type" value="Genomic_DNA"/>
</dbReference>
<dbReference type="PANTHER" id="PTHR11409:SF39">
    <property type="entry name" value="ADENOSINE DEAMINASE 2"/>
    <property type="match status" value="1"/>
</dbReference>
<sequence>MIPGFVMAVRQRGWWWTLVGLLVLACASSHAIDLKEYLEERAMLLAQEQTTIMGQEQVLSADEQAVNKELMLNKMREMDKSFETHDFPPSKNFMSVRHEIEASDVFKMIQQMPKGAALHLHDTAMASSSWVVEEISYWPNLYMCYTKDDQLLTMFFETPDTTCDWQLMSEVRESYPSADEFDQELLSRLSILTDNPDEKYPDLNSVWSAFQGVFIAITGMLMYRPAWESYLYRAHQEFAHDNVLYIEFRGTLPLLYELNGTMLTEIESAAVYRDTAKRFLDNHPDQFFGTRYIYAPPRLVDNATMEGYVALVRELRAQFPDFVAGFDLVGQEDLGNPLIDFLAYLLPLHDAQVPVFYHSGETAWMGTSTDENLVDALLLNATRIGHGYAITKHPEAKQLAIEKDVPLEICPISNQVLKLVADLRNHPAAGLVAEGFPVVVSSDDPGFWGAVGISHDFYEAFMALGGAKADLRFLKQLAINSIMYSTLDEEAKSALMLKWVEKWDEFIATTNRLNSCTSKKFYPAVTTRVLTAVLGKKLRTTHQTAQYEYCSLLTAKSKTPGHTSFRCRTKDLAGV</sequence>
<evidence type="ECO:0000256" key="2">
    <source>
        <dbReference type="ARBA" id="ARBA00004613"/>
    </source>
</evidence>
<evidence type="ECO:0000256" key="9">
    <source>
        <dbReference type="ARBA" id="ARBA00022801"/>
    </source>
</evidence>
<dbReference type="InterPro" id="IPR032466">
    <property type="entry name" value="Metal_Hydrolase"/>
</dbReference>
<dbReference type="AlphaFoldDB" id="A0A8J5T3C6"/>
<comment type="cofactor">
    <cofactor evidence="1">
        <name>Zn(2+)</name>
        <dbReference type="ChEBI" id="CHEBI:29105"/>
    </cofactor>
</comment>
<dbReference type="NCBIfam" id="TIGR01431">
    <property type="entry name" value="adm_rel"/>
    <property type="match status" value="1"/>
</dbReference>
<dbReference type="FunFam" id="3.20.20.140:FF:000017">
    <property type="entry name" value="Adenosine deaminase 2"/>
    <property type="match status" value="1"/>
</dbReference>
<keyword evidence="8 11" id="KW-0732">Signal</keyword>
<dbReference type="GO" id="GO:0005615">
    <property type="term" value="C:extracellular space"/>
    <property type="evidence" value="ECO:0007669"/>
    <property type="project" value="InterPro"/>
</dbReference>
<dbReference type="InterPro" id="IPR001365">
    <property type="entry name" value="A_deaminase_dom"/>
</dbReference>
<evidence type="ECO:0000256" key="10">
    <source>
        <dbReference type="ARBA" id="ARBA00047764"/>
    </source>
</evidence>
<evidence type="ECO:0000256" key="5">
    <source>
        <dbReference type="ARBA" id="ARBA00018099"/>
    </source>
</evidence>
<evidence type="ECO:0000256" key="11">
    <source>
        <dbReference type="SAM" id="SignalP"/>
    </source>
</evidence>
<protein>
    <recommendedName>
        <fullName evidence="5">Adenosine deaminase</fullName>
        <ecNumber evidence="4">3.5.4.4</ecNumber>
    </recommendedName>
</protein>
<feature type="domain" description="Adenosine/AMP deaminase N-terminal" evidence="13">
    <location>
        <begin position="22"/>
        <end position="109"/>
    </location>
</feature>
<dbReference type="GO" id="GO:0006154">
    <property type="term" value="P:adenosine catabolic process"/>
    <property type="evidence" value="ECO:0007669"/>
    <property type="project" value="InterPro"/>
</dbReference>
<evidence type="ECO:0000256" key="7">
    <source>
        <dbReference type="ARBA" id="ARBA00022723"/>
    </source>
</evidence>
<keyword evidence="9" id="KW-0378">Hydrolase</keyword>
<evidence type="ECO:0000259" key="13">
    <source>
        <dbReference type="Pfam" id="PF08451"/>
    </source>
</evidence>
<evidence type="ECO:0000256" key="1">
    <source>
        <dbReference type="ARBA" id="ARBA00001947"/>
    </source>
</evidence>
<dbReference type="InterPro" id="IPR006330">
    <property type="entry name" value="Ado/ade_deaminase"/>
</dbReference>
<dbReference type="SUPFAM" id="SSF51556">
    <property type="entry name" value="Metallo-dependent hydrolases"/>
    <property type="match status" value="1"/>
</dbReference>
<comment type="catalytic activity">
    <reaction evidence="10">
        <text>adenosine + H2O + H(+) = inosine + NH4(+)</text>
        <dbReference type="Rhea" id="RHEA:24408"/>
        <dbReference type="ChEBI" id="CHEBI:15377"/>
        <dbReference type="ChEBI" id="CHEBI:15378"/>
        <dbReference type="ChEBI" id="CHEBI:16335"/>
        <dbReference type="ChEBI" id="CHEBI:17596"/>
        <dbReference type="ChEBI" id="CHEBI:28938"/>
        <dbReference type="EC" id="3.5.4.4"/>
    </reaction>
</comment>
<comment type="subcellular location">
    <subcellularLocation>
        <location evidence="2">Secreted</location>
    </subcellularLocation>
</comment>
<evidence type="ECO:0000256" key="8">
    <source>
        <dbReference type="ARBA" id="ARBA00022729"/>
    </source>
</evidence>
<dbReference type="InterPro" id="IPR013659">
    <property type="entry name" value="A_deaminase_N"/>
</dbReference>
<evidence type="ECO:0000256" key="6">
    <source>
        <dbReference type="ARBA" id="ARBA00022525"/>
    </source>
</evidence>
<feature type="domain" description="Adenosine deaminase" evidence="12">
    <location>
        <begin position="206"/>
        <end position="496"/>
    </location>
</feature>
<organism evidence="14 15">
    <name type="scientific">Homarus americanus</name>
    <name type="common">American lobster</name>
    <dbReference type="NCBI Taxonomy" id="6706"/>
    <lineage>
        <taxon>Eukaryota</taxon>
        <taxon>Metazoa</taxon>
        <taxon>Ecdysozoa</taxon>
        <taxon>Arthropoda</taxon>
        <taxon>Crustacea</taxon>
        <taxon>Multicrustacea</taxon>
        <taxon>Malacostraca</taxon>
        <taxon>Eumalacostraca</taxon>
        <taxon>Eucarida</taxon>
        <taxon>Decapoda</taxon>
        <taxon>Pleocyemata</taxon>
        <taxon>Astacidea</taxon>
        <taxon>Nephropoidea</taxon>
        <taxon>Nephropidae</taxon>
        <taxon>Homarus</taxon>
    </lineage>
</organism>
<keyword evidence="15" id="KW-1185">Reference proteome</keyword>
<name>A0A8J5T3C6_HOMAM</name>
<feature type="signal peptide" evidence="11">
    <location>
        <begin position="1"/>
        <end position="31"/>
    </location>
</feature>
<evidence type="ECO:0000256" key="4">
    <source>
        <dbReference type="ARBA" id="ARBA00012784"/>
    </source>
</evidence>
<proteinExistence type="inferred from homology"/>
<accession>A0A8J5T3C6</accession>
<comment type="similarity">
    <text evidence="3">Belongs to the metallo-dependent hydrolases superfamily. Adenosine and AMP deaminases family. ADGF subfamily.</text>
</comment>
<evidence type="ECO:0000256" key="3">
    <source>
        <dbReference type="ARBA" id="ARBA00006083"/>
    </source>
</evidence>
<evidence type="ECO:0000313" key="14">
    <source>
        <dbReference type="EMBL" id="KAG7172395.1"/>
    </source>
</evidence>
<dbReference type="PANTHER" id="PTHR11409">
    <property type="entry name" value="ADENOSINE DEAMINASE"/>
    <property type="match status" value="1"/>
</dbReference>
<evidence type="ECO:0000313" key="15">
    <source>
        <dbReference type="Proteomes" id="UP000747542"/>
    </source>
</evidence>
<dbReference type="InterPro" id="IPR006331">
    <property type="entry name" value="ADGF"/>
</dbReference>
<comment type="caution">
    <text evidence="14">The sequence shown here is derived from an EMBL/GenBank/DDBJ whole genome shotgun (WGS) entry which is preliminary data.</text>
</comment>
<reference evidence="14" key="1">
    <citation type="journal article" date="2021" name="Sci. Adv.">
        <title>The American lobster genome reveals insights on longevity, neural, and immune adaptations.</title>
        <authorList>
            <person name="Polinski J.M."/>
            <person name="Zimin A.V."/>
            <person name="Clark K.F."/>
            <person name="Kohn A.B."/>
            <person name="Sadowski N."/>
            <person name="Timp W."/>
            <person name="Ptitsyn A."/>
            <person name="Khanna P."/>
            <person name="Romanova D.Y."/>
            <person name="Williams P."/>
            <person name="Greenwood S.J."/>
            <person name="Moroz L.L."/>
            <person name="Walt D.R."/>
            <person name="Bodnar A.G."/>
        </authorList>
    </citation>
    <scope>NUCLEOTIDE SEQUENCE</scope>
    <source>
        <strain evidence="14">GMGI-L3</strain>
    </source>
</reference>
<dbReference type="Proteomes" id="UP000747542">
    <property type="component" value="Unassembled WGS sequence"/>
</dbReference>
<evidence type="ECO:0000259" key="12">
    <source>
        <dbReference type="Pfam" id="PF00962"/>
    </source>
</evidence>
<dbReference type="Pfam" id="PF08451">
    <property type="entry name" value="A_deaminase_N"/>
    <property type="match status" value="1"/>
</dbReference>
<dbReference type="EC" id="3.5.4.4" evidence="4"/>
<keyword evidence="7" id="KW-0479">Metal-binding</keyword>
<dbReference type="Pfam" id="PF00962">
    <property type="entry name" value="A_deaminase"/>
    <property type="match status" value="1"/>
</dbReference>
<dbReference type="GO" id="GO:0046103">
    <property type="term" value="P:inosine biosynthetic process"/>
    <property type="evidence" value="ECO:0007669"/>
    <property type="project" value="TreeGrafter"/>
</dbReference>
<keyword evidence="6" id="KW-0964">Secreted</keyword>
<dbReference type="GO" id="GO:0046872">
    <property type="term" value="F:metal ion binding"/>
    <property type="evidence" value="ECO:0007669"/>
    <property type="project" value="UniProtKB-KW"/>
</dbReference>
<gene>
    <name evidence="14" type="primary">Ada2-L2</name>
    <name evidence="14" type="ORF">Hamer_G022506</name>
</gene>
<dbReference type="Gene3D" id="3.20.20.140">
    <property type="entry name" value="Metal-dependent hydrolases"/>
    <property type="match status" value="1"/>
</dbReference>
<dbReference type="GO" id="GO:0004000">
    <property type="term" value="F:adenosine deaminase activity"/>
    <property type="evidence" value="ECO:0007669"/>
    <property type="project" value="InterPro"/>
</dbReference>
<feature type="chain" id="PRO_5035145113" description="Adenosine deaminase" evidence="11">
    <location>
        <begin position="32"/>
        <end position="575"/>
    </location>
</feature>